<name>A0A1C6T7M8_9ACTN</name>
<evidence type="ECO:0000313" key="2">
    <source>
        <dbReference type="EMBL" id="SCL37830.1"/>
    </source>
</evidence>
<feature type="compositionally biased region" description="Pro residues" evidence="1">
    <location>
        <begin position="90"/>
        <end position="99"/>
    </location>
</feature>
<accession>A0A1C6T7M8</accession>
<dbReference type="AlphaFoldDB" id="A0A1C6T7M8"/>
<dbReference type="STRING" id="145854.GA0074692_4802"/>
<reference evidence="3" key="1">
    <citation type="submission" date="2016-06" db="EMBL/GenBank/DDBJ databases">
        <authorList>
            <person name="Varghese N."/>
            <person name="Submissions Spin"/>
        </authorList>
    </citation>
    <scope>NUCLEOTIDE SEQUENCE [LARGE SCALE GENOMIC DNA]</scope>
    <source>
        <strain evidence="3">DSM 43817</strain>
    </source>
</reference>
<evidence type="ECO:0000313" key="3">
    <source>
        <dbReference type="Proteomes" id="UP000198959"/>
    </source>
</evidence>
<evidence type="ECO:0000256" key="1">
    <source>
        <dbReference type="SAM" id="MobiDB-lite"/>
    </source>
</evidence>
<gene>
    <name evidence="2" type="ORF">GA0074692_4802</name>
</gene>
<protein>
    <submittedName>
        <fullName evidence="2">Uncharacterized protein</fullName>
    </submittedName>
</protein>
<organism evidence="2 3">
    <name type="scientific">Micromonospora pallida</name>
    <dbReference type="NCBI Taxonomy" id="145854"/>
    <lineage>
        <taxon>Bacteria</taxon>
        <taxon>Bacillati</taxon>
        <taxon>Actinomycetota</taxon>
        <taxon>Actinomycetes</taxon>
        <taxon>Micromonosporales</taxon>
        <taxon>Micromonosporaceae</taxon>
        <taxon>Micromonospora</taxon>
    </lineage>
</organism>
<feature type="region of interest" description="Disordered" evidence="1">
    <location>
        <begin position="90"/>
        <end position="133"/>
    </location>
</feature>
<dbReference type="Proteomes" id="UP000198959">
    <property type="component" value="Unassembled WGS sequence"/>
</dbReference>
<proteinExistence type="predicted"/>
<feature type="compositionally biased region" description="Low complexity" evidence="1">
    <location>
        <begin position="100"/>
        <end position="111"/>
    </location>
</feature>
<dbReference type="EMBL" id="FMHW01000002">
    <property type="protein sequence ID" value="SCL37830.1"/>
    <property type="molecule type" value="Genomic_DNA"/>
</dbReference>
<sequence length="133" mass="14812">MSAFARAGNRAARAAPAEIQLRAGDVLHLTRAASVQFHRPIMFRLIRVKDDWTTFDGWVWLDGYELDKKGNAVARRSVFVQWAGLRVVPQPRPLPPTQNAPPAQNGPPAQTGTPIRNGRQYPPNSRRLPSARP</sequence>
<keyword evidence="3" id="KW-1185">Reference proteome</keyword>